<name>A0A1H2GTR2_9PROT</name>
<dbReference type="InterPro" id="IPR050336">
    <property type="entry name" value="Chromosome_partition/occlusion"/>
</dbReference>
<keyword evidence="4" id="KW-1185">Reference proteome</keyword>
<dbReference type="InterPro" id="IPR013741">
    <property type="entry name" value="KorB_domain"/>
</dbReference>
<dbReference type="Gene3D" id="3.90.1530.30">
    <property type="match status" value="1"/>
</dbReference>
<gene>
    <name evidence="3" type="ORF">SAMN05216406_13716</name>
</gene>
<evidence type="ECO:0000313" key="4">
    <source>
        <dbReference type="Proteomes" id="UP000182882"/>
    </source>
</evidence>
<dbReference type="NCBIfam" id="TIGR00180">
    <property type="entry name" value="parB_part"/>
    <property type="match status" value="1"/>
</dbReference>
<dbReference type="CDD" id="cd16398">
    <property type="entry name" value="KorB_N_like"/>
    <property type="match status" value="1"/>
</dbReference>
<feature type="domain" description="ParB-like N-terminal" evidence="2">
    <location>
        <begin position="21"/>
        <end position="110"/>
    </location>
</feature>
<dbReference type="SUPFAM" id="SSF110849">
    <property type="entry name" value="ParB/Sulfiredoxin"/>
    <property type="match status" value="1"/>
</dbReference>
<dbReference type="Gene3D" id="1.10.10.730">
    <property type="entry name" value="KorB DNA-binding domain"/>
    <property type="match status" value="1"/>
</dbReference>
<dbReference type="PANTHER" id="PTHR33375">
    <property type="entry name" value="CHROMOSOME-PARTITIONING PROTEIN PARB-RELATED"/>
    <property type="match status" value="1"/>
</dbReference>
<comment type="similarity">
    <text evidence="1">Belongs to the ParB family.</text>
</comment>
<dbReference type="AlphaFoldDB" id="A0A1H2GTR2"/>
<dbReference type="Gene3D" id="6.10.250.140">
    <property type="match status" value="1"/>
</dbReference>
<proteinExistence type="inferred from homology"/>
<protein>
    <submittedName>
        <fullName evidence="3">Chromosome partitioning protein, ParB family</fullName>
    </submittedName>
</protein>
<evidence type="ECO:0000256" key="1">
    <source>
        <dbReference type="ARBA" id="ARBA00006295"/>
    </source>
</evidence>
<dbReference type="Proteomes" id="UP000182882">
    <property type="component" value="Unassembled WGS sequence"/>
</dbReference>
<organism evidence="3 4">
    <name type="scientific">Nitrosomonas ureae</name>
    <dbReference type="NCBI Taxonomy" id="44577"/>
    <lineage>
        <taxon>Bacteria</taxon>
        <taxon>Pseudomonadati</taxon>
        <taxon>Pseudomonadota</taxon>
        <taxon>Betaproteobacteria</taxon>
        <taxon>Nitrosomonadales</taxon>
        <taxon>Nitrosomonadaceae</taxon>
        <taxon>Nitrosomonas</taxon>
    </lineage>
</organism>
<dbReference type="InterPro" id="IPR036086">
    <property type="entry name" value="ParB/Sulfiredoxin_sf"/>
</dbReference>
<dbReference type="GO" id="GO:0005694">
    <property type="term" value="C:chromosome"/>
    <property type="evidence" value="ECO:0007669"/>
    <property type="project" value="TreeGrafter"/>
</dbReference>
<dbReference type="Pfam" id="PF02195">
    <property type="entry name" value="ParB_N"/>
    <property type="match status" value="1"/>
</dbReference>
<dbReference type="Pfam" id="PF08535">
    <property type="entry name" value="KorB"/>
    <property type="match status" value="1"/>
</dbReference>
<sequence length="354" mass="40001">MPRKKALSDDVNKAPEVLGASQIPLDLIIEDATQPRKIFDATSLAELTETIKLRGVKTPISARPNPEKPGTYIINHGARRYRASKNAGLKSIPAYIDADYSLADQVVENLQRDNLTSREIVDYIGREIAAGKTHEHIGKSIGKSASYVSLHAAALDLPDPIAELFNSGNLTDIAAIFNLKKIFKTYPLELVDWLKYSRPEDITRSKIQQFRKFLESKFDEKSITDELTRQAPYPATDNLETKAEKKERGHKSPADQLLVYIYVRLKKRTHQPKDIMRKLSDAQKTMISDTLKAYFIAGQKCKDLFHSILYSLKEGDFDGTGRGAFNLTAFFFGVNKKEFDLEMIIQEVYLNLSK</sequence>
<dbReference type="RefSeq" id="WP_074702030.1">
    <property type="nucleotide sequence ID" value="NZ_FNLN01000037.1"/>
</dbReference>
<evidence type="ECO:0000259" key="2">
    <source>
        <dbReference type="SMART" id="SM00470"/>
    </source>
</evidence>
<dbReference type="InterPro" id="IPR003115">
    <property type="entry name" value="ParB_N"/>
</dbReference>
<dbReference type="SMART" id="SM00470">
    <property type="entry name" value="ParB"/>
    <property type="match status" value="1"/>
</dbReference>
<dbReference type="GO" id="GO:0003677">
    <property type="term" value="F:DNA binding"/>
    <property type="evidence" value="ECO:0007669"/>
    <property type="project" value="InterPro"/>
</dbReference>
<evidence type="ECO:0000313" key="3">
    <source>
        <dbReference type="EMBL" id="SDU23097.1"/>
    </source>
</evidence>
<dbReference type="InterPro" id="IPR004437">
    <property type="entry name" value="ParB/RepB/Spo0J"/>
</dbReference>
<dbReference type="GO" id="GO:0007059">
    <property type="term" value="P:chromosome segregation"/>
    <property type="evidence" value="ECO:0007669"/>
    <property type="project" value="TreeGrafter"/>
</dbReference>
<dbReference type="PANTHER" id="PTHR33375:SF1">
    <property type="entry name" value="CHROMOSOME-PARTITIONING PROTEIN PARB-RELATED"/>
    <property type="match status" value="1"/>
</dbReference>
<reference evidence="4" key="1">
    <citation type="submission" date="2016-10" db="EMBL/GenBank/DDBJ databases">
        <authorList>
            <person name="Varghese N."/>
            <person name="Submissions S."/>
        </authorList>
    </citation>
    <scope>NUCLEOTIDE SEQUENCE [LARGE SCALE GENOMIC DNA]</scope>
    <source>
        <strain evidence="4">Nm10</strain>
    </source>
</reference>
<dbReference type="EMBL" id="FNLN01000037">
    <property type="protein sequence ID" value="SDU23097.1"/>
    <property type="molecule type" value="Genomic_DNA"/>
</dbReference>
<accession>A0A1H2GTR2</accession>
<dbReference type="InterPro" id="IPR042075">
    <property type="entry name" value="KorB_DNA-db"/>
</dbReference>